<feature type="region of interest" description="Disordered" evidence="1">
    <location>
        <begin position="1"/>
        <end position="23"/>
    </location>
</feature>
<feature type="region of interest" description="Disordered" evidence="1">
    <location>
        <begin position="48"/>
        <end position="144"/>
    </location>
</feature>
<dbReference type="AlphaFoldDB" id="A0A0G4EAF1"/>
<feature type="compositionally biased region" description="Basic residues" evidence="1">
    <location>
        <begin position="1"/>
        <end position="14"/>
    </location>
</feature>
<dbReference type="VEuPathDB" id="CryptoDB:Vbra_6858"/>
<accession>A0A0G4EAF1</accession>
<dbReference type="Proteomes" id="UP000041254">
    <property type="component" value="Unassembled WGS sequence"/>
</dbReference>
<evidence type="ECO:0000313" key="3">
    <source>
        <dbReference type="Proteomes" id="UP000041254"/>
    </source>
</evidence>
<dbReference type="EMBL" id="CDMY01000091">
    <property type="protein sequence ID" value="CEL92580.1"/>
    <property type="molecule type" value="Genomic_DNA"/>
</dbReference>
<sequence>MARRAARSKKRKRSGGLPMADGRQLKYEDWFMSQPWVVNEGETEDAFGRLLQDLRQGGEKAHEAAAAASPAPGRAPDEGGGESRGASGLSSSAAAPEDERPPRKKKRRKKDGVGDDGEVDGSASSAAAREDGSTGRQSGEAEAD</sequence>
<evidence type="ECO:0000313" key="2">
    <source>
        <dbReference type="EMBL" id="CEL92580.1"/>
    </source>
</evidence>
<evidence type="ECO:0000256" key="1">
    <source>
        <dbReference type="SAM" id="MobiDB-lite"/>
    </source>
</evidence>
<feature type="compositionally biased region" description="Low complexity" evidence="1">
    <location>
        <begin position="84"/>
        <end position="95"/>
    </location>
</feature>
<reference evidence="2 3" key="1">
    <citation type="submission" date="2014-11" db="EMBL/GenBank/DDBJ databases">
        <authorList>
            <person name="Zhu J."/>
            <person name="Qi W."/>
            <person name="Song R."/>
        </authorList>
    </citation>
    <scope>NUCLEOTIDE SEQUENCE [LARGE SCALE GENOMIC DNA]</scope>
</reference>
<organism evidence="2 3">
    <name type="scientific">Vitrella brassicaformis (strain CCMP3155)</name>
    <dbReference type="NCBI Taxonomy" id="1169540"/>
    <lineage>
        <taxon>Eukaryota</taxon>
        <taxon>Sar</taxon>
        <taxon>Alveolata</taxon>
        <taxon>Colpodellida</taxon>
        <taxon>Vitrellaceae</taxon>
        <taxon>Vitrella</taxon>
    </lineage>
</organism>
<name>A0A0G4EAF1_VITBC</name>
<dbReference type="InParanoid" id="A0A0G4EAF1"/>
<proteinExistence type="predicted"/>
<protein>
    <submittedName>
        <fullName evidence="2">Uncharacterized protein</fullName>
    </submittedName>
</protein>
<feature type="compositionally biased region" description="Low complexity" evidence="1">
    <location>
        <begin position="64"/>
        <end position="74"/>
    </location>
</feature>
<gene>
    <name evidence="2" type="ORF">Vbra_6858</name>
</gene>
<keyword evidence="3" id="KW-1185">Reference proteome</keyword>